<evidence type="ECO:0000256" key="3">
    <source>
        <dbReference type="ARBA" id="ARBA00005174"/>
    </source>
</evidence>
<dbReference type="EMBL" id="LLVT01000001">
    <property type="protein sequence ID" value="KSW13098.1"/>
    <property type="molecule type" value="Genomic_DNA"/>
</dbReference>
<evidence type="ECO:0000256" key="13">
    <source>
        <dbReference type="PROSITE-ProRule" id="PRU00409"/>
    </source>
</evidence>
<dbReference type="InterPro" id="IPR016185">
    <property type="entry name" value="PreATP-grasp_dom_sf"/>
</dbReference>
<keyword evidence="7 12" id="KW-0658">Purine biosynthesis</keyword>
<dbReference type="Pfam" id="PF02843">
    <property type="entry name" value="GARS_C"/>
    <property type="match status" value="1"/>
</dbReference>
<dbReference type="GO" id="GO:0009113">
    <property type="term" value="P:purine nucleobase biosynthetic process"/>
    <property type="evidence" value="ECO:0007669"/>
    <property type="project" value="InterPro"/>
</dbReference>
<dbReference type="GO" id="GO:0046872">
    <property type="term" value="F:metal ion binding"/>
    <property type="evidence" value="ECO:0007669"/>
    <property type="project" value="InterPro"/>
</dbReference>
<dbReference type="InterPro" id="IPR020560">
    <property type="entry name" value="PRibGlycinamide_synth_C-dom"/>
</dbReference>
<evidence type="ECO:0000256" key="8">
    <source>
        <dbReference type="ARBA" id="ARBA00022840"/>
    </source>
</evidence>
<dbReference type="SUPFAM" id="SSF51246">
    <property type="entry name" value="Rudiment single hybrid motif"/>
    <property type="match status" value="1"/>
</dbReference>
<name>A0A0V8RYS3_9ACTO</name>
<dbReference type="UniPathway" id="UPA00074">
    <property type="reaction ID" value="UER00125"/>
</dbReference>
<dbReference type="SMART" id="SM01210">
    <property type="entry name" value="GARS_C"/>
    <property type="match status" value="1"/>
</dbReference>
<dbReference type="Pfam" id="PF02844">
    <property type="entry name" value="GARS_N"/>
    <property type="match status" value="1"/>
</dbReference>
<dbReference type="PROSITE" id="PS50975">
    <property type="entry name" value="ATP_GRASP"/>
    <property type="match status" value="1"/>
</dbReference>
<evidence type="ECO:0000256" key="11">
    <source>
        <dbReference type="ARBA" id="ARBA00042864"/>
    </source>
</evidence>
<comment type="similarity">
    <text evidence="9 12">Belongs to the GARS family.</text>
</comment>
<evidence type="ECO:0000256" key="1">
    <source>
        <dbReference type="ARBA" id="ARBA00001936"/>
    </source>
</evidence>
<dbReference type="SUPFAM" id="SSF56059">
    <property type="entry name" value="Glutathione synthetase ATP-binding domain-like"/>
    <property type="match status" value="1"/>
</dbReference>
<reference evidence="15 16" key="1">
    <citation type="submission" date="2015-10" db="EMBL/GenBank/DDBJ databases">
        <title>Draft Genome of Actinomyces odontolyticus subsp. actinosynbacter strain XH001.</title>
        <authorList>
            <person name="Mclean J.S."/>
            <person name="He X."/>
        </authorList>
    </citation>
    <scope>NUCLEOTIDE SEQUENCE [LARGE SCALE GENOMIC DNA]</scope>
    <source>
        <strain evidence="15 16">XH001</strain>
    </source>
</reference>
<dbReference type="PROSITE" id="PS00184">
    <property type="entry name" value="GARS"/>
    <property type="match status" value="1"/>
</dbReference>
<keyword evidence="6 13" id="KW-0547">Nucleotide-binding</keyword>
<proteinExistence type="inferred from homology"/>
<dbReference type="NCBIfam" id="TIGR00877">
    <property type="entry name" value="purD"/>
    <property type="match status" value="1"/>
</dbReference>
<evidence type="ECO:0000256" key="10">
    <source>
        <dbReference type="ARBA" id="ARBA00042242"/>
    </source>
</evidence>
<gene>
    <name evidence="12" type="primary">purD</name>
    <name evidence="15" type="ORF">APY09_01670</name>
</gene>
<organism evidence="15 16">
    <name type="scientific">Schaalia odontolytica</name>
    <dbReference type="NCBI Taxonomy" id="1660"/>
    <lineage>
        <taxon>Bacteria</taxon>
        <taxon>Bacillati</taxon>
        <taxon>Actinomycetota</taxon>
        <taxon>Actinomycetes</taxon>
        <taxon>Actinomycetales</taxon>
        <taxon>Actinomycetaceae</taxon>
        <taxon>Schaalia</taxon>
    </lineage>
</organism>
<dbReference type="InterPro" id="IPR011761">
    <property type="entry name" value="ATP-grasp"/>
</dbReference>
<dbReference type="PANTHER" id="PTHR43472">
    <property type="entry name" value="PHOSPHORIBOSYLAMINE--GLYCINE LIGASE"/>
    <property type="match status" value="1"/>
</dbReference>
<evidence type="ECO:0000256" key="9">
    <source>
        <dbReference type="ARBA" id="ARBA00038345"/>
    </source>
</evidence>
<evidence type="ECO:0000256" key="2">
    <source>
        <dbReference type="ARBA" id="ARBA00001946"/>
    </source>
</evidence>
<evidence type="ECO:0000313" key="16">
    <source>
        <dbReference type="Proteomes" id="UP000054686"/>
    </source>
</evidence>
<dbReference type="Pfam" id="PF01071">
    <property type="entry name" value="GARS_A"/>
    <property type="match status" value="1"/>
</dbReference>
<evidence type="ECO:0000313" key="15">
    <source>
        <dbReference type="EMBL" id="KSW13098.1"/>
    </source>
</evidence>
<comment type="cofactor">
    <cofactor evidence="1">
        <name>Mn(2+)</name>
        <dbReference type="ChEBI" id="CHEBI:29035"/>
    </cofactor>
</comment>
<protein>
    <recommendedName>
        <fullName evidence="4 12">Phosphoribosylamine--glycine ligase</fullName>
        <ecNumber evidence="4 12">6.3.4.13</ecNumber>
    </recommendedName>
    <alternativeName>
        <fullName evidence="12">GARS</fullName>
    </alternativeName>
    <alternativeName>
        <fullName evidence="10 12">Glycinamide ribonucleotide synthetase</fullName>
    </alternativeName>
    <alternativeName>
        <fullName evidence="11 12">Phosphoribosylglycinamide synthetase</fullName>
    </alternativeName>
</protein>
<dbReference type="PANTHER" id="PTHR43472:SF1">
    <property type="entry name" value="PHOSPHORIBOSYLAMINE--GLYCINE LIGASE, CHLOROPLASTIC"/>
    <property type="match status" value="1"/>
</dbReference>
<dbReference type="InterPro" id="IPR011054">
    <property type="entry name" value="Rudment_hybrid_motif"/>
</dbReference>
<comment type="pathway">
    <text evidence="3 12">Purine metabolism; IMP biosynthesis via de novo pathway; N(1)-(5-phospho-D-ribosyl)glycinamide from 5-phospho-alpha-D-ribose 1-diphosphate: step 2/2.</text>
</comment>
<dbReference type="InterPro" id="IPR037123">
    <property type="entry name" value="PRibGlycinamide_synth_C_sf"/>
</dbReference>
<dbReference type="InterPro" id="IPR020562">
    <property type="entry name" value="PRibGlycinamide_synth_N"/>
</dbReference>
<evidence type="ECO:0000256" key="4">
    <source>
        <dbReference type="ARBA" id="ARBA00013255"/>
    </source>
</evidence>
<dbReference type="HAMAP" id="MF_00138">
    <property type="entry name" value="GARS"/>
    <property type="match status" value="1"/>
</dbReference>
<dbReference type="SUPFAM" id="SSF52440">
    <property type="entry name" value="PreATP-grasp domain"/>
    <property type="match status" value="1"/>
</dbReference>
<comment type="caution">
    <text evidence="15">The sequence shown here is derived from an EMBL/GenBank/DDBJ whole genome shotgun (WGS) entry which is preliminary data.</text>
</comment>
<comment type="catalytic activity">
    <reaction evidence="12">
        <text>5-phospho-beta-D-ribosylamine + glycine + ATP = N(1)-(5-phospho-beta-D-ribosyl)glycinamide + ADP + phosphate + H(+)</text>
        <dbReference type="Rhea" id="RHEA:17453"/>
        <dbReference type="ChEBI" id="CHEBI:15378"/>
        <dbReference type="ChEBI" id="CHEBI:30616"/>
        <dbReference type="ChEBI" id="CHEBI:43474"/>
        <dbReference type="ChEBI" id="CHEBI:57305"/>
        <dbReference type="ChEBI" id="CHEBI:58681"/>
        <dbReference type="ChEBI" id="CHEBI:143788"/>
        <dbReference type="ChEBI" id="CHEBI:456216"/>
        <dbReference type="EC" id="6.3.4.13"/>
    </reaction>
</comment>
<dbReference type="Gene3D" id="3.90.600.10">
    <property type="entry name" value="Phosphoribosylglycinamide synthetase, C-terminal domain"/>
    <property type="match status" value="1"/>
</dbReference>
<dbReference type="OrthoDB" id="9807240at2"/>
<dbReference type="InterPro" id="IPR020559">
    <property type="entry name" value="PRibGlycinamide_synth_CS"/>
</dbReference>
<dbReference type="Gene3D" id="3.30.1490.20">
    <property type="entry name" value="ATP-grasp fold, A domain"/>
    <property type="match status" value="1"/>
</dbReference>
<sequence length="444" mass="46492">MKVLLVGNGGREHAIARALVRTSTPEHPVDLVVQAGNPALEQLGRSLTMDPLDPKDVVRRATSENVDLVVVGPEAPLVAGVADAVLDYGIPVFGPTKDAARLEASKSFAKQVMADAGVATARAFTCTTMDEVEAAFDDLGAPYVVKDDALAAGKGVVVTTDRAQASEHARACLSRDGGAVVIEDYLDGPEVSLFCFADGATVVPLQPAQDFKRVGDGNEGPNTGGMGAYSPLPWLPEEATQRIVDEVAQPVITEMARRGTPFRGLLYCGLAMTSKGICVVEFNVRFGDPETQAVLERLDSPLAPILYAAATGTLAKVPAPVWSEDAAVTVVMASGGYPGPTDTGHEITGIEAAEELDGVHVIHAGTSEEITDDPTDVAAGCCGFEPTYALVNSGGRVLDVVARAATLDEARALAYRGVDLIHFDGEHHRSDIATWPADLVVTLD</sequence>
<evidence type="ECO:0000256" key="7">
    <source>
        <dbReference type="ARBA" id="ARBA00022755"/>
    </source>
</evidence>
<dbReference type="AlphaFoldDB" id="A0A0V8RYS3"/>
<keyword evidence="5 12" id="KW-0436">Ligase</keyword>
<dbReference type="SMART" id="SM01209">
    <property type="entry name" value="GARS_A"/>
    <property type="match status" value="1"/>
</dbReference>
<dbReference type="InterPro" id="IPR000115">
    <property type="entry name" value="PRibGlycinamide_synth"/>
</dbReference>
<dbReference type="GO" id="GO:0006189">
    <property type="term" value="P:'de novo' IMP biosynthetic process"/>
    <property type="evidence" value="ECO:0007669"/>
    <property type="project" value="UniProtKB-UniRule"/>
</dbReference>
<dbReference type="GO" id="GO:0005524">
    <property type="term" value="F:ATP binding"/>
    <property type="evidence" value="ECO:0007669"/>
    <property type="project" value="UniProtKB-UniRule"/>
</dbReference>
<evidence type="ECO:0000256" key="5">
    <source>
        <dbReference type="ARBA" id="ARBA00022598"/>
    </source>
</evidence>
<dbReference type="Gene3D" id="3.30.470.20">
    <property type="entry name" value="ATP-grasp fold, B domain"/>
    <property type="match status" value="1"/>
</dbReference>
<comment type="cofactor">
    <cofactor evidence="2">
        <name>Mg(2+)</name>
        <dbReference type="ChEBI" id="CHEBI:18420"/>
    </cofactor>
</comment>
<dbReference type="RefSeq" id="WP_060565876.1">
    <property type="nucleotide sequence ID" value="NZ_CP040006.1"/>
</dbReference>
<keyword evidence="8 13" id="KW-0067">ATP-binding</keyword>
<dbReference type="GO" id="GO:0004637">
    <property type="term" value="F:phosphoribosylamine-glycine ligase activity"/>
    <property type="evidence" value="ECO:0007669"/>
    <property type="project" value="UniProtKB-UniRule"/>
</dbReference>
<accession>A0A0V8RYS3</accession>
<dbReference type="InterPro" id="IPR013815">
    <property type="entry name" value="ATP_grasp_subdomain_1"/>
</dbReference>
<dbReference type="InterPro" id="IPR020561">
    <property type="entry name" value="PRibGlycinamid_synth_ATP-grasp"/>
</dbReference>
<evidence type="ECO:0000256" key="6">
    <source>
        <dbReference type="ARBA" id="ARBA00022741"/>
    </source>
</evidence>
<dbReference type="Proteomes" id="UP000054686">
    <property type="component" value="Unassembled WGS sequence"/>
</dbReference>
<dbReference type="Gene3D" id="3.40.50.20">
    <property type="match status" value="1"/>
</dbReference>
<feature type="domain" description="ATP-grasp" evidence="14">
    <location>
        <begin position="110"/>
        <end position="311"/>
    </location>
</feature>
<dbReference type="EC" id="6.3.4.13" evidence="4 12"/>
<evidence type="ECO:0000256" key="12">
    <source>
        <dbReference type="HAMAP-Rule" id="MF_00138"/>
    </source>
</evidence>
<evidence type="ECO:0000259" key="14">
    <source>
        <dbReference type="PROSITE" id="PS50975"/>
    </source>
</evidence>